<evidence type="ECO:0000313" key="7">
    <source>
        <dbReference type="Proteomes" id="UP001516061"/>
    </source>
</evidence>
<dbReference type="PROSITE" id="PS00198">
    <property type="entry name" value="4FE4S_FER_1"/>
    <property type="match status" value="1"/>
</dbReference>
<proteinExistence type="predicted"/>
<feature type="domain" description="4Fe-4S ferredoxin-type" evidence="5">
    <location>
        <begin position="72"/>
        <end position="101"/>
    </location>
</feature>
<keyword evidence="1" id="KW-0479">Metal-binding</keyword>
<sequence length="111" mass="11783">MNSEHPDTRRGFLRRLADPGRRRPEPPGPPTTPLRLHIGAACLMRHRVECRLCAEACDTRAVRVVPAVGGVAQLRLDPSACTGCGDCVAPCPVGAALLGPVDPDDSAKRLP</sequence>
<accession>A0ABX2FY88</accession>
<feature type="compositionally biased region" description="Basic and acidic residues" evidence="4">
    <location>
        <begin position="1"/>
        <end position="25"/>
    </location>
</feature>
<dbReference type="PROSITE" id="PS51379">
    <property type="entry name" value="4FE4S_FER_2"/>
    <property type="match status" value="1"/>
</dbReference>
<reference evidence="6 7" key="1">
    <citation type="submission" date="2020-05" db="EMBL/GenBank/DDBJ databases">
        <title>Genomic Encyclopedia of Type Strains, Phase IV (KMG-V): Genome sequencing to study the core and pangenomes of soil and plant-associated prokaryotes.</title>
        <authorList>
            <person name="Whitman W."/>
        </authorList>
    </citation>
    <scope>NUCLEOTIDE SEQUENCE [LARGE SCALE GENOMIC DNA]</scope>
    <source>
        <strain evidence="6 7">C29</strain>
    </source>
</reference>
<dbReference type="Proteomes" id="UP001516061">
    <property type="component" value="Unassembled WGS sequence"/>
</dbReference>
<comment type="caution">
    <text evidence="6">The sequence shown here is derived from an EMBL/GenBank/DDBJ whole genome shotgun (WGS) entry which is preliminary data.</text>
</comment>
<dbReference type="EMBL" id="JABSNM010000002">
    <property type="protein sequence ID" value="NRT54986.1"/>
    <property type="molecule type" value="Genomic_DNA"/>
</dbReference>
<keyword evidence="7" id="KW-1185">Reference proteome</keyword>
<gene>
    <name evidence="6" type="ORF">HNQ01_000696</name>
</gene>
<evidence type="ECO:0000256" key="2">
    <source>
        <dbReference type="ARBA" id="ARBA00023004"/>
    </source>
</evidence>
<protein>
    <submittedName>
        <fullName evidence="6">NAD-dependent dihydropyrimidine dehydrogenase PreA subunit</fullName>
    </submittedName>
</protein>
<organism evidence="6 7">
    <name type="scientific">Sphaerotilus uruguayifluvii</name>
    <dbReference type="NCBI Taxonomy" id="2735897"/>
    <lineage>
        <taxon>Bacteria</taxon>
        <taxon>Pseudomonadati</taxon>
        <taxon>Pseudomonadota</taxon>
        <taxon>Betaproteobacteria</taxon>
        <taxon>Burkholderiales</taxon>
        <taxon>Sphaerotilaceae</taxon>
        <taxon>Sphaerotilus</taxon>
    </lineage>
</organism>
<dbReference type="RefSeq" id="WP_173803925.1">
    <property type="nucleotide sequence ID" value="NZ_JABSNM010000002.1"/>
</dbReference>
<dbReference type="SUPFAM" id="SSF54862">
    <property type="entry name" value="4Fe-4S ferredoxins"/>
    <property type="match status" value="1"/>
</dbReference>
<evidence type="ECO:0000259" key="5">
    <source>
        <dbReference type="PROSITE" id="PS51379"/>
    </source>
</evidence>
<dbReference type="InterPro" id="IPR017896">
    <property type="entry name" value="4Fe4S_Fe-S-bd"/>
</dbReference>
<dbReference type="Gene3D" id="3.30.70.20">
    <property type="match status" value="1"/>
</dbReference>
<feature type="region of interest" description="Disordered" evidence="4">
    <location>
        <begin position="1"/>
        <end position="35"/>
    </location>
</feature>
<evidence type="ECO:0000313" key="6">
    <source>
        <dbReference type="EMBL" id="NRT54986.1"/>
    </source>
</evidence>
<keyword evidence="3" id="KW-0411">Iron-sulfur</keyword>
<evidence type="ECO:0000256" key="4">
    <source>
        <dbReference type="SAM" id="MobiDB-lite"/>
    </source>
</evidence>
<evidence type="ECO:0000256" key="1">
    <source>
        <dbReference type="ARBA" id="ARBA00022723"/>
    </source>
</evidence>
<evidence type="ECO:0000256" key="3">
    <source>
        <dbReference type="ARBA" id="ARBA00023014"/>
    </source>
</evidence>
<dbReference type="Pfam" id="PF12838">
    <property type="entry name" value="Fer4_7"/>
    <property type="match status" value="1"/>
</dbReference>
<dbReference type="InterPro" id="IPR017900">
    <property type="entry name" value="4Fe4S_Fe_S_CS"/>
</dbReference>
<keyword evidence="2" id="KW-0408">Iron</keyword>
<name>A0ABX2FY88_9BURK</name>